<evidence type="ECO:0000313" key="12">
    <source>
        <dbReference type="Proteomes" id="UP000184330"/>
    </source>
</evidence>
<evidence type="ECO:0000256" key="8">
    <source>
        <dbReference type="PIRSR" id="PIRSR602402-1"/>
    </source>
</evidence>
<proteinExistence type="inferred from homology"/>
<organism evidence="11 12">
    <name type="scientific">Phialocephala subalpina</name>
    <dbReference type="NCBI Taxonomy" id="576137"/>
    <lineage>
        <taxon>Eukaryota</taxon>
        <taxon>Fungi</taxon>
        <taxon>Dikarya</taxon>
        <taxon>Ascomycota</taxon>
        <taxon>Pezizomycotina</taxon>
        <taxon>Leotiomycetes</taxon>
        <taxon>Helotiales</taxon>
        <taxon>Mollisiaceae</taxon>
        <taxon>Phialocephala</taxon>
        <taxon>Phialocephala fortinii species complex</taxon>
    </lineage>
</organism>
<keyword evidence="3 8" id="KW-0349">Heme</keyword>
<gene>
    <name evidence="11" type="ORF">PAC_02420</name>
</gene>
<dbReference type="Pfam" id="PF00067">
    <property type="entry name" value="p450"/>
    <property type="match status" value="1"/>
</dbReference>
<name>A0A1L7WIE1_9HELO</name>
<sequence length="550" mass="62427">MLFIPSLSLRSVTSSVALTVLLFIIYKVITAKLNGRRYRAESARRGCAPAPTLHSKNVLGTSRLKESIKATKEDRGPQYVVSAMNEVGTNIHTLRVPILDYELLVTRDPENVKAMFSTQSSEYDISATRSSAFMPLLGEGIFTSTGEQWKHSRALVRPQFSREEISNLDLVERHVRTLMRVLAVNEKGWTETVDLQPLMFYFTLDTATEFLYGQSVHSQAAIAGFESSKNGIDGAAFGKHFSTAKHLVDKRGALGKFYWLMRMGEMNMHCKAIHEVIDKMILDRLENKKDPLSMEEKGTRKFVLLDELAKETQDLKELRNETLHTLMAGRDPTGALLGWVWYFLARHPDVFSKLRKIVLNQFGTSTSSPINDFADLRRCEYLQWVIHEVVRIVAIIPMNERVALKDTTLPRGGGADGSKPIFVRKGIQVLIPLYAIQHRLDIWGEDAEGFRPERWQGRRIGWEWIPFGGGARKCLGRKSSQLRPVDDRIGVDELDTEQFAFTEASYCIVRMLQRFDIVQNMEGPGEMKLHTAIENRSGTGVMVRFREVSK</sequence>
<comment type="cofactor">
    <cofactor evidence="1 8">
        <name>heme</name>
        <dbReference type="ChEBI" id="CHEBI:30413"/>
    </cofactor>
</comment>
<evidence type="ECO:0000256" key="4">
    <source>
        <dbReference type="ARBA" id="ARBA00022723"/>
    </source>
</evidence>
<keyword evidence="10" id="KW-1133">Transmembrane helix</keyword>
<dbReference type="GO" id="GO:0016712">
    <property type="term" value="F:oxidoreductase activity, acting on paired donors, with incorporation or reduction of molecular oxygen, reduced flavin or flavoprotein as one donor, and incorporation of one atom of oxygen"/>
    <property type="evidence" value="ECO:0007669"/>
    <property type="project" value="InterPro"/>
</dbReference>
<evidence type="ECO:0000256" key="1">
    <source>
        <dbReference type="ARBA" id="ARBA00001971"/>
    </source>
</evidence>
<reference evidence="11 12" key="1">
    <citation type="submission" date="2016-03" db="EMBL/GenBank/DDBJ databases">
        <authorList>
            <person name="Ploux O."/>
        </authorList>
    </citation>
    <scope>NUCLEOTIDE SEQUENCE [LARGE SCALE GENOMIC DNA]</scope>
    <source>
        <strain evidence="11 12">UAMH 11012</strain>
    </source>
</reference>
<evidence type="ECO:0000256" key="7">
    <source>
        <dbReference type="ARBA" id="ARBA00023033"/>
    </source>
</evidence>
<dbReference type="InterPro" id="IPR002974">
    <property type="entry name" value="Cyt_P450_E_CYP52_ascomycetes"/>
</dbReference>
<evidence type="ECO:0000256" key="5">
    <source>
        <dbReference type="ARBA" id="ARBA00023002"/>
    </source>
</evidence>
<dbReference type="AlphaFoldDB" id="A0A1L7WIE1"/>
<keyword evidence="10" id="KW-0472">Membrane</keyword>
<dbReference type="OrthoDB" id="1470350at2759"/>
<dbReference type="InterPro" id="IPR047146">
    <property type="entry name" value="Cyt_P450_E_CYP52_fungi"/>
</dbReference>
<dbReference type="InterPro" id="IPR001128">
    <property type="entry name" value="Cyt_P450"/>
</dbReference>
<evidence type="ECO:0000256" key="9">
    <source>
        <dbReference type="RuleBase" id="RU000461"/>
    </source>
</evidence>
<evidence type="ECO:0000256" key="10">
    <source>
        <dbReference type="SAM" id="Phobius"/>
    </source>
</evidence>
<dbReference type="PRINTS" id="PR01239">
    <property type="entry name" value="EP450IICYP52"/>
</dbReference>
<dbReference type="PRINTS" id="PR00464">
    <property type="entry name" value="EP450II"/>
</dbReference>
<evidence type="ECO:0000256" key="6">
    <source>
        <dbReference type="ARBA" id="ARBA00023004"/>
    </source>
</evidence>
<dbReference type="InterPro" id="IPR017972">
    <property type="entry name" value="Cyt_P450_CS"/>
</dbReference>
<feature type="binding site" description="axial binding residue" evidence="8">
    <location>
        <position position="474"/>
    </location>
    <ligand>
        <name>heme</name>
        <dbReference type="ChEBI" id="CHEBI:30413"/>
    </ligand>
    <ligandPart>
        <name>Fe</name>
        <dbReference type="ChEBI" id="CHEBI:18248"/>
    </ligandPart>
</feature>
<dbReference type="Proteomes" id="UP000184330">
    <property type="component" value="Unassembled WGS sequence"/>
</dbReference>
<protein>
    <submittedName>
        <fullName evidence="11">Related to n-alkane-inducible cytochrome P450</fullName>
    </submittedName>
</protein>
<dbReference type="PRINTS" id="PR00385">
    <property type="entry name" value="P450"/>
</dbReference>
<comment type="similarity">
    <text evidence="2 9">Belongs to the cytochrome P450 family.</text>
</comment>
<dbReference type="GO" id="GO:0005506">
    <property type="term" value="F:iron ion binding"/>
    <property type="evidence" value="ECO:0007669"/>
    <property type="project" value="InterPro"/>
</dbReference>
<dbReference type="PROSITE" id="PS00086">
    <property type="entry name" value="CYTOCHROME_P450"/>
    <property type="match status" value="1"/>
</dbReference>
<keyword evidence="12" id="KW-1185">Reference proteome</keyword>
<dbReference type="SUPFAM" id="SSF48264">
    <property type="entry name" value="Cytochrome P450"/>
    <property type="match status" value="1"/>
</dbReference>
<dbReference type="InterPro" id="IPR036396">
    <property type="entry name" value="Cyt_P450_sf"/>
</dbReference>
<keyword evidence="4 8" id="KW-0479">Metal-binding</keyword>
<evidence type="ECO:0000313" key="11">
    <source>
        <dbReference type="EMBL" id="CZR52543.1"/>
    </source>
</evidence>
<dbReference type="STRING" id="576137.A0A1L7WIE1"/>
<feature type="transmembrane region" description="Helical" evidence="10">
    <location>
        <begin position="12"/>
        <end position="29"/>
    </location>
</feature>
<keyword evidence="7 9" id="KW-0503">Monooxygenase</keyword>
<dbReference type="InterPro" id="IPR002402">
    <property type="entry name" value="Cyt_P450_E_grp-II"/>
</dbReference>
<dbReference type="EMBL" id="FJOG01000003">
    <property type="protein sequence ID" value="CZR52543.1"/>
    <property type="molecule type" value="Genomic_DNA"/>
</dbReference>
<keyword evidence="10" id="KW-0812">Transmembrane</keyword>
<dbReference type="CDD" id="cd11063">
    <property type="entry name" value="CYP52"/>
    <property type="match status" value="1"/>
</dbReference>
<keyword evidence="5 9" id="KW-0560">Oxidoreductase</keyword>
<dbReference type="PANTHER" id="PTHR24287:SF1">
    <property type="entry name" value="P450, PUTATIVE (EUROFUNG)-RELATED"/>
    <property type="match status" value="1"/>
</dbReference>
<keyword evidence="6 8" id="KW-0408">Iron</keyword>
<evidence type="ECO:0000256" key="3">
    <source>
        <dbReference type="ARBA" id="ARBA00022617"/>
    </source>
</evidence>
<dbReference type="Gene3D" id="1.10.630.10">
    <property type="entry name" value="Cytochrome P450"/>
    <property type="match status" value="1"/>
</dbReference>
<evidence type="ECO:0000256" key="2">
    <source>
        <dbReference type="ARBA" id="ARBA00010617"/>
    </source>
</evidence>
<dbReference type="GO" id="GO:0020037">
    <property type="term" value="F:heme binding"/>
    <property type="evidence" value="ECO:0007669"/>
    <property type="project" value="InterPro"/>
</dbReference>
<accession>A0A1L7WIE1</accession>
<dbReference type="PANTHER" id="PTHR24287">
    <property type="entry name" value="P450, PUTATIVE (EUROFUNG)-RELATED"/>
    <property type="match status" value="1"/>
</dbReference>